<sequence length="185" mass="19819">MLLLALALQVATNLPTAVPDGDASNWLTQDDYPPSAIKAGAEGTVAVRLTVGTDGRPVACDVTSSSGTEELDRAACTAIVTRGRFKPAKTQTSYTRRVLWRMPDMAAPIEITTAKFPDSVTEFEVTSDAEGRIEACRVVVRPSPDFDPCAQAPIGQKVDGGHVRNGKPVRAVRTMRSSTTTRFID</sequence>
<reference evidence="11" key="1">
    <citation type="submission" date="2022-05" db="EMBL/GenBank/DDBJ databases">
        <title>Sphingomonas sp. strain RMG20 Genome sequencing and assembly.</title>
        <authorList>
            <person name="Kim I."/>
        </authorList>
    </citation>
    <scope>NUCLEOTIDE SEQUENCE</scope>
    <source>
        <strain evidence="11">RMG20</strain>
    </source>
</reference>
<dbReference type="InterPro" id="IPR051045">
    <property type="entry name" value="TonB-dependent_transducer"/>
</dbReference>
<evidence type="ECO:0000256" key="6">
    <source>
        <dbReference type="ARBA" id="ARBA00022692"/>
    </source>
</evidence>
<keyword evidence="5" id="KW-0997">Cell inner membrane</keyword>
<dbReference type="EMBL" id="CP098401">
    <property type="protein sequence ID" value="URW76312.1"/>
    <property type="molecule type" value="Genomic_DNA"/>
</dbReference>
<comment type="subcellular location">
    <subcellularLocation>
        <location evidence="1">Cell inner membrane</location>
        <topology evidence="1">Single-pass membrane protein</topology>
        <orientation evidence="1">Periplasmic side</orientation>
    </subcellularLocation>
</comment>
<accession>A0ABY4TVJ3</accession>
<feature type="domain" description="TonB C-terminal" evidence="10">
    <location>
        <begin position="17"/>
        <end position="112"/>
    </location>
</feature>
<keyword evidence="7" id="KW-0653">Protein transport</keyword>
<evidence type="ECO:0000256" key="1">
    <source>
        <dbReference type="ARBA" id="ARBA00004383"/>
    </source>
</evidence>
<dbReference type="PANTHER" id="PTHR33446:SF2">
    <property type="entry name" value="PROTEIN TONB"/>
    <property type="match status" value="1"/>
</dbReference>
<dbReference type="InterPro" id="IPR037682">
    <property type="entry name" value="TonB_C"/>
</dbReference>
<dbReference type="SUPFAM" id="SSF74653">
    <property type="entry name" value="TolA/TonB C-terminal domain"/>
    <property type="match status" value="1"/>
</dbReference>
<keyword evidence="4" id="KW-1003">Cell membrane</keyword>
<organism evidence="11 12">
    <name type="scientific">Sphingomonas donggukensis</name>
    <dbReference type="NCBI Taxonomy" id="2949093"/>
    <lineage>
        <taxon>Bacteria</taxon>
        <taxon>Pseudomonadati</taxon>
        <taxon>Pseudomonadota</taxon>
        <taxon>Alphaproteobacteria</taxon>
        <taxon>Sphingomonadales</taxon>
        <taxon>Sphingomonadaceae</taxon>
        <taxon>Sphingomonas</taxon>
    </lineage>
</organism>
<comment type="similarity">
    <text evidence="2">Belongs to the TonB family.</text>
</comment>
<keyword evidence="6" id="KW-0812">Transmembrane</keyword>
<dbReference type="InterPro" id="IPR006260">
    <property type="entry name" value="TonB/TolA_C"/>
</dbReference>
<dbReference type="RefSeq" id="WP_250753407.1">
    <property type="nucleotide sequence ID" value="NZ_CP098401.1"/>
</dbReference>
<gene>
    <name evidence="11" type="ORF">M9980_03565</name>
</gene>
<dbReference type="PROSITE" id="PS52015">
    <property type="entry name" value="TONB_CTD"/>
    <property type="match status" value="1"/>
</dbReference>
<dbReference type="NCBIfam" id="TIGR01352">
    <property type="entry name" value="tonB_Cterm"/>
    <property type="match status" value="1"/>
</dbReference>
<keyword evidence="12" id="KW-1185">Reference proteome</keyword>
<evidence type="ECO:0000256" key="9">
    <source>
        <dbReference type="ARBA" id="ARBA00023136"/>
    </source>
</evidence>
<evidence type="ECO:0000313" key="11">
    <source>
        <dbReference type="EMBL" id="URW76312.1"/>
    </source>
</evidence>
<evidence type="ECO:0000256" key="7">
    <source>
        <dbReference type="ARBA" id="ARBA00022927"/>
    </source>
</evidence>
<name>A0ABY4TVJ3_9SPHN</name>
<evidence type="ECO:0000256" key="2">
    <source>
        <dbReference type="ARBA" id="ARBA00006555"/>
    </source>
</evidence>
<evidence type="ECO:0000313" key="12">
    <source>
        <dbReference type="Proteomes" id="UP001055580"/>
    </source>
</evidence>
<keyword evidence="9" id="KW-0472">Membrane</keyword>
<evidence type="ECO:0000259" key="10">
    <source>
        <dbReference type="PROSITE" id="PS52015"/>
    </source>
</evidence>
<dbReference type="Proteomes" id="UP001055580">
    <property type="component" value="Chromosome"/>
</dbReference>
<keyword evidence="8" id="KW-1133">Transmembrane helix</keyword>
<protein>
    <submittedName>
        <fullName evidence="11">Energy transducer TonB</fullName>
    </submittedName>
</protein>
<dbReference type="PANTHER" id="PTHR33446">
    <property type="entry name" value="PROTEIN TONB-RELATED"/>
    <property type="match status" value="1"/>
</dbReference>
<dbReference type="Pfam" id="PF03544">
    <property type="entry name" value="TonB_C"/>
    <property type="match status" value="1"/>
</dbReference>
<keyword evidence="3" id="KW-0813">Transport</keyword>
<evidence type="ECO:0000256" key="8">
    <source>
        <dbReference type="ARBA" id="ARBA00022989"/>
    </source>
</evidence>
<evidence type="ECO:0000256" key="5">
    <source>
        <dbReference type="ARBA" id="ARBA00022519"/>
    </source>
</evidence>
<evidence type="ECO:0000256" key="3">
    <source>
        <dbReference type="ARBA" id="ARBA00022448"/>
    </source>
</evidence>
<proteinExistence type="inferred from homology"/>
<evidence type="ECO:0000256" key="4">
    <source>
        <dbReference type="ARBA" id="ARBA00022475"/>
    </source>
</evidence>
<dbReference type="Gene3D" id="3.30.1150.10">
    <property type="match status" value="1"/>
</dbReference>